<keyword evidence="2" id="KW-1133">Transmembrane helix</keyword>
<evidence type="ECO:0000259" key="3">
    <source>
        <dbReference type="Pfam" id="PF00534"/>
    </source>
</evidence>
<organism evidence="5 6">
    <name type="scientific">Halovivax ruber (strain DSM 18193 / JCM 13892 / XH-70)</name>
    <dbReference type="NCBI Taxonomy" id="797302"/>
    <lineage>
        <taxon>Archaea</taxon>
        <taxon>Methanobacteriati</taxon>
        <taxon>Methanobacteriota</taxon>
        <taxon>Stenosarchaea group</taxon>
        <taxon>Halobacteria</taxon>
        <taxon>Halobacteriales</taxon>
        <taxon>Natrialbaceae</taxon>
        <taxon>Halovivax</taxon>
    </lineage>
</organism>
<dbReference type="InterPro" id="IPR001296">
    <property type="entry name" value="Glyco_trans_1"/>
</dbReference>
<dbReference type="CDD" id="cd00761">
    <property type="entry name" value="Glyco_tranf_GTA_type"/>
    <property type="match status" value="1"/>
</dbReference>
<feature type="domain" description="Glycosyltransferase 2-like" evidence="4">
    <location>
        <begin position="4"/>
        <end position="168"/>
    </location>
</feature>
<feature type="compositionally biased region" description="Basic and acidic residues" evidence="1">
    <location>
        <begin position="345"/>
        <end position="364"/>
    </location>
</feature>
<dbReference type="GO" id="GO:0016757">
    <property type="term" value="F:glycosyltransferase activity"/>
    <property type="evidence" value="ECO:0007669"/>
    <property type="project" value="InterPro"/>
</dbReference>
<dbReference type="SUPFAM" id="SSF53756">
    <property type="entry name" value="UDP-Glycosyltransferase/glycogen phosphorylase"/>
    <property type="match status" value="1"/>
</dbReference>
<dbReference type="PANTHER" id="PTHR45947:SF15">
    <property type="entry name" value="TEICHURONIC ACID BIOSYNTHESIS GLYCOSYLTRANSFERASE TUAC-RELATED"/>
    <property type="match status" value="1"/>
</dbReference>
<dbReference type="OrthoDB" id="132546at2157"/>
<dbReference type="InterPro" id="IPR001173">
    <property type="entry name" value="Glyco_trans_2-like"/>
</dbReference>
<dbReference type="eggNOG" id="arCOG01387">
    <property type="taxonomic scope" value="Archaea"/>
</dbReference>
<dbReference type="PANTHER" id="PTHR45947">
    <property type="entry name" value="SULFOQUINOVOSYL TRANSFERASE SQD2"/>
    <property type="match status" value="1"/>
</dbReference>
<evidence type="ECO:0000256" key="1">
    <source>
        <dbReference type="SAM" id="MobiDB-lite"/>
    </source>
</evidence>
<dbReference type="HOGENOM" id="CLU_362750_0_0_2"/>
<dbReference type="Pfam" id="PF00535">
    <property type="entry name" value="Glycos_transf_2"/>
    <property type="match status" value="1"/>
</dbReference>
<dbReference type="Proteomes" id="UP000010846">
    <property type="component" value="Chromosome"/>
</dbReference>
<feature type="transmembrane region" description="Helical" evidence="2">
    <location>
        <begin position="284"/>
        <end position="302"/>
    </location>
</feature>
<dbReference type="InterPro" id="IPR050194">
    <property type="entry name" value="Glycosyltransferase_grp1"/>
</dbReference>
<dbReference type="STRING" id="797302.Halru_0990"/>
<dbReference type="EMBL" id="CP003050">
    <property type="protein sequence ID" value="AGB15609.1"/>
    <property type="molecule type" value="Genomic_DNA"/>
</dbReference>
<dbReference type="KEGG" id="hru:Halru_0990"/>
<gene>
    <name evidence="5" type="ordered locus">Halru_0990</name>
</gene>
<dbReference type="Gene3D" id="3.90.550.10">
    <property type="entry name" value="Spore Coat Polysaccharide Biosynthesis Protein SpsA, Chain A"/>
    <property type="match status" value="1"/>
</dbReference>
<name>L0IA50_HALRX</name>
<dbReference type="AlphaFoldDB" id="L0IA50"/>
<dbReference type="eggNOG" id="arCOG01407">
    <property type="taxonomic scope" value="Archaea"/>
</dbReference>
<evidence type="ECO:0000313" key="6">
    <source>
        <dbReference type="Proteomes" id="UP000010846"/>
    </source>
</evidence>
<keyword evidence="5" id="KW-0808">Transferase</keyword>
<dbReference type="Pfam" id="PF00534">
    <property type="entry name" value="Glycos_transf_1"/>
    <property type="match status" value="1"/>
</dbReference>
<keyword evidence="2" id="KW-0812">Transmembrane</keyword>
<reference evidence="5" key="1">
    <citation type="submission" date="2011-09" db="EMBL/GenBank/DDBJ databases">
        <title>Complete sequence of Halovivax ruber XH-70.</title>
        <authorList>
            <consortium name="US DOE Joint Genome Institute"/>
            <person name="Lucas S."/>
            <person name="Han J."/>
            <person name="Lapidus A."/>
            <person name="Cheng J.-F."/>
            <person name="Goodwin L."/>
            <person name="Pitluck S."/>
            <person name="Peters L."/>
            <person name="Mikhailova N."/>
            <person name="Davenport K."/>
            <person name="Detter J.C."/>
            <person name="Han C."/>
            <person name="Tapia R."/>
            <person name="Land M."/>
            <person name="Hauser L."/>
            <person name="Kyrpides N."/>
            <person name="Ivanova N."/>
            <person name="Pagani I."/>
            <person name="Sproer C."/>
            <person name="Anderson I."/>
            <person name="Woyke T."/>
        </authorList>
    </citation>
    <scope>NUCLEOTIDE SEQUENCE</scope>
    <source>
        <strain evidence="5">XH-70</strain>
    </source>
</reference>
<keyword evidence="6" id="KW-1185">Reference proteome</keyword>
<evidence type="ECO:0000256" key="2">
    <source>
        <dbReference type="SAM" id="Phobius"/>
    </source>
</evidence>
<feature type="region of interest" description="Disordered" evidence="1">
    <location>
        <begin position="311"/>
        <end position="372"/>
    </location>
</feature>
<evidence type="ECO:0000313" key="5">
    <source>
        <dbReference type="EMBL" id="AGB15609.1"/>
    </source>
</evidence>
<evidence type="ECO:0000259" key="4">
    <source>
        <dbReference type="Pfam" id="PF00535"/>
    </source>
</evidence>
<accession>L0IA50</accession>
<proteinExistence type="predicted"/>
<sequence>MQVSVVVCTYALDSYEHLRETVESIFDQTYDDVELVIVVDGAPAVYDRILAESGEWDDAVVHCTDENRGLIQSRNLGAELATGDVVAFIDDDAVADPHWVERLVAAYEDHDAIAAGGRMAPRWEVGKPTALPPEFYWLVGVTHDGFADGPGEVRNTFGSNISFRRDVFLALGGFDPAIGGRKGDSNLQGEEAELCARMRRRYGRGIWYDPDAVVEHKVFEYRTDPRWLLGRAFWQGYSKRAMAVLVSDSNDEESEFLRRLVVESIPDRVRGIVGGRVRRNALQLLSLFVLTVAVGLGYLYGFTRWRPQLSASDRRQPSTPEQRQSSVPDRRRSSTSDRGQSSTSDRQRSAVSDRRQSAAPDRRQTANTAHGDTGEQLGVCVVTHPLSDPGETATRTLLDVLSVHATVSLITADLPAESTMRDRYDVVELTEKGAGQSNAAVAAVRFVANQLRMCRELALADEDIVLFFGATSYLLPILFARAIGKTVALEPRGDVPRSLRLNWERQLPAPLARALALPVRVLERIGYSAADAVIAYTPGMARELGLERDSDTLFTNGARYVDTDRFRPTIPFDERDRTVGFVGRLDQEKGIHTLVQVARELPDDVTFRFVGDGALREQVETALADEIERGSVVVTGWVDHDEVPRELNALRLLVMPSEPTEGLPTTILESLACGTPVYASPVSGVPDVVRHGETGLHMDDRESHVIADTIVSALDGGRLPRMSQDGRSLIVREYDFDAAVHRYGQILRALGEGAVKKRADGDEPSLVDRQ</sequence>
<dbReference type="SUPFAM" id="SSF53448">
    <property type="entry name" value="Nucleotide-diphospho-sugar transferases"/>
    <property type="match status" value="1"/>
</dbReference>
<dbReference type="InterPro" id="IPR029044">
    <property type="entry name" value="Nucleotide-diphossugar_trans"/>
</dbReference>
<protein>
    <submittedName>
        <fullName evidence="5">Glycosyltransferase</fullName>
    </submittedName>
</protein>
<dbReference type="Gene3D" id="3.40.50.2000">
    <property type="entry name" value="Glycogen Phosphorylase B"/>
    <property type="match status" value="2"/>
</dbReference>
<dbReference type="InterPro" id="IPR053553">
    <property type="entry name" value="GDP_glucuronosyltransferase"/>
</dbReference>
<keyword evidence="2" id="KW-0472">Membrane</keyword>
<feature type="domain" description="Glycosyl transferase family 1" evidence="3">
    <location>
        <begin position="564"/>
        <end position="720"/>
    </location>
</feature>
<dbReference type="NCBIfam" id="NF041394">
    <property type="entry name" value="GtaseAglG_Halo"/>
    <property type="match status" value="1"/>
</dbReference>
<dbReference type="CDD" id="cd03801">
    <property type="entry name" value="GT4_PimA-like"/>
    <property type="match status" value="1"/>
</dbReference>